<evidence type="ECO:0000256" key="3">
    <source>
        <dbReference type="ARBA" id="ARBA00022840"/>
    </source>
</evidence>
<gene>
    <name evidence="5" type="ORF">BL253_07780</name>
</gene>
<name>A0A1V2IG04_9ACTN</name>
<keyword evidence="3" id="KW-0067">ATP-binding</keyword>
<dbReference type="GO" id="GO:0005524">
    <property type="term" value="F:ATP binding"/>
    <property type="evidence" value="ECO:0007669"/>
    <property type="project" value="UniProtKB-KW"/>
</dbReference>
<protein>
    <recommendedName>
        <fullName evidence="4">ABC transporter domain-containing protein</fullName>
    </recommendedName>
</protein>
<evidence type="ECO:0000256" key="2">
    <source>
        <dbReference type="ARBA" id="ARBA00022741"/>
    </source>
</evidence>
<dbReference type="Pfam" id="PF00005">
    <property type="entry name" value="ABC_tran"/>
    <property type="match status" value="1"/>
</dbReference>
<keyword evidence="1" id="KW-0813">Transport</keyword>
<comment type="caution">
    <text evidence="5">The sequence shown here is derived from an EMBL/GenBank/DDBJ whole genome shotgun (WGS) entry which is preliminary data.</text>
</comment>
<sequence length="283" mass="29321">MPAPNSAPPPRPILDLAGLTLRLGGLTSLADVSLRQQRGTVLAIVGPNGAGKTSLLDCLTGIRRPSRGSAHFWPTRRVRGAEGAGAEARGPVELVGRSAPAVARLGIARTFQETRLFDQLTALDNVRVGIEAKAGGGTWRALLPRSRERREIRAARSAAWDLLEFVGLADRAGDRAACLPHGARRRLEIARALGTRPSLLLLDEPAAGVTAVDRAWFAGLVGQLQARGVSVLLAEHDPRLALAVADAVVVLEAGAVVAAGTPAEVGASLAGLGAYRAPGAAGR</sequence>
<dbReference type="InterPro" id="IPR003439">
    <property type="entry name" value="ABC_transporter-like_ATP-bd"/>
</dbReference>
<dbReference type="STRING" id="1834516.BL253_07780"/>
<dbReference type="PANTHER" id="PTHR45772">
    <property type="entry name" value="CONSERVED COMPONENT OF ABC TRANSPORTER FOR NATURAL AMINO ACIDS-RELATED"/>
    <property type="match status" value="1"/>
</dbReference>
<keyword evidence="2" id="KW-0547">Nucleotide-binding</keyword>
<dbReference type="InterPro" id="IPR027417">
    <property type="entry name" value="P-loop_NTPase"/>
</dbReference>
<evidence type="ECO:0000313" key="6">
    <source>
        <dbReference type="Proteomes" id="UP000188929"/>
    </source>
</evidence>
<dbReference type="InterPro" id="IPR051120">
    <property type="entry name" value="ABC_AA/LPS_Transport"/>
</dbReference>
<dbReference type="AlphaFoldDB" id="A0A1V2IG04"/>
<dbReference type="InterPro" id="IPR003593">
    <property type="entry name" value="AAA+_ATPase"/>
</dbReference>
<proteinExistence type="predicted"/>
<evidence type="ECO:0000313" key="5">
    <source>
        <dbReference type="EMBL" id="ONH32047.1"/>
    </source>
</evidence>
<dbReference type="GO" id="GO:0016887">
    <property type="term" value="F:ATP hydrolysis activity"/>
    <property type="evidence" value="ECO:0007669"/>
    <property type="project" value="InterPro"/>
</dbReference>
<evidence type="ECO:0000256" key="1">
    <source>
        <dbReference type="ARBA" id="ARBA00022448"/>
    </source>
</evidence>
<dbReference type="EMBL" id="MOMC01000014">
    <property type="protein sequence ID" value="ONH32047.1"/>
    <property type="molecule type" value="Genomic_DNA"/>
</dbReference>
<keyword evidence="6" id="KW-1185">Reference proteome</keyword>
<dbReference type="PROSITE" id="PS50893">
    <property type="entry name" value="ABC_TRANSPORTER_2"/>
    <property type="match status" value="1"/>
</dbReference>
<dbReference type="SUPFAM" id="SSF52540">
    <property type="entry name" value="P-loop containing nucleoside triphosphate hydrolases"/>
    <property type="match status" value="1"/>
</dbReference>
<feature type="domain" description="ABC transporter" evidence="4">
    <location>
        <begin position="14"/>
        <end position="278"/>
    </location>
</feature>
<accession>A0A1V2IG04</accession>
<organism evidence="5 6">
    <name type="scientific">Pseudofrankia asymbiotica</name>
    <dbReference type="NCBI Taxonomy" id="1834516"/>
    <lineage>
        <taxon>Bacteria</taxon>
        <taxon>Bacillati</taxon>
        <taxon>Actinomycetota</taxon>
        <taxon>Actinomycetes</taxon>
        <taxon>Frankiales</taxon>
        <taxon>Frankiaceae</taxon>
        <taxon>Pseudofrankia</taxon>
    </lineage>
</organism>
<dbReference type="SMART" id="SM00382">
    <property type="entry name" value="AAA"/>
    <property type="match status" value="1"/>
</dbReference>
<dbReference type="GO" id="GO:0005886">
    <property type="term" value="C:plasma membrane"/>
    <property type="evidence" value="ECO:0007669"/>
    <property type="project" value="TreeGrafter"/>
</dbReference>
<dbReference type="Proteomes" id="UP000188929">
    <property type="component" value="Unassembled WGS sequence"/>
</dbReference>
<reference evidence="6" key="1">
    <citation type="submission" date="2016-10" db="EMBL/GenBank/DDBJ databases">
        <title>Frankia sp. NRRL B-16386 Genome sequencing.</title>
        <authorList>
            <person name="Ghodhbane-Gtari F."/>
            <person name="Swanson E."/>
            <person name="Gueddou A."/>
            <person name="Hezbri K."/>
            <person name="Ktari K."/>
            <person name="Nouioui I."/>
            <person name="Morris K."/>
            <person name="Simpson S."/>
            <person name="Abebe-Akele F."/>
            <person name="Thomas K."/>
            <person name="Gtari M."/>
            <person name="Tisa L.S."/>
        </authorList>
    </citation>
    <scope>NUCLEOTIDE SEQUENCE [LARGE SCALE GENOMIC DNA]</scope>
    <source>
        <strain evidence="6">NRRL B-16386</strain>
    </source>
</reference>
<evidence type="ECO:0000259" key="4">
    <source>
        <dbReference type="PROSITE" id="PS50893"/>
    </source>
</evidence>
<dbReference type="Gene3D" id="3.40.50.300">
    <property type="entry name" value="P-loop containing nucleotide triphosphate hydrolases"/>
    <property type="match status" value="1"/>
</dbReference>